<dbReference type="Pfam" id="PF02214">
    <property type="entry name" value="BTB_2"/>
    <property type="match status" value="1"/>
</dbReference>
<keyword evidence="2" id="KW-0407">Ion channel</keyword>
<dbReference type="STRING" id="34506.A0A090L5P4"/>
<gene>
    <name evidence="2 4 5" type="ORF">SRAE_1000169900</name>
</gene>
<dbReference type="InterPro" id="IPR003131">
    <property type="entry name" value="T1-type_BTB"/>
</dbReference>
<dbReference type="SUPFAM" id="SSF54695">
    <property type="entry name" value="POZ domain"/>
    <property type="match status" value="1"/>
</dbReference>
<proteinExistence type="predicted"/>
<organism evidence="2">
    <name type="scientific">Strongyloides ratti</name>
    <name type="common">Parasitic roundworm</name>
    <dbReference type="NCBI Taxonomy" id="34506"/>
    <lineage>
        <taxon>Eukaryota</taxon>
        <taxon>Metazoa</taxon>
        <taxon>Ecdysozoa</taxon>
        <taxon>Nematoda</taxon>
        <taxon>Chromadorea</taxon>
        <taxon>Rhabditida</taxon>
        <taxon>Tylenchina</taxon>
        <taxon>Panagrolaimomorpha</taxon>
        <taxon>Strongyloidoidea</taxon>
        <taxon>Strongyloididae</taxon>
        <taxon>Strongyloides</taxon>
    </lineage>
</organism>
<evidence type="ECO:0000313" key="4">
    <source>
        <dbReference type="WBParaSite" id="SRAE_1000169900.1"/>
    </source>
</evidence>
<sequence>MDQIIRLNVGGQRIDTYLRTLLIDKSFIYYDVFKNLLDKNCSLDLPIDTDGNYFIDEDPEEFGKKLKELRESVQRENGNTFKSKKSLPIGEEKPLTNKKSNGFLFWKS</sequence>
<dbReference type="EMBL" id="LN609528">
    <property type="protein sequence ID" value="CEF63437.1"/>
    <property type="molecule type" value="Genomic_DNA"/>
</dbReference>
<dbReference type="GO" id="GO:0051260">
    <property type="term" value="P:protein homooligomerization"/>
    <property type="evidence" value="ECO:0007669"/>
    <property type="project" value="InterPro"/>
</dbReference>
<dbReference type="GeneID" id="36375802"/>
<dbReference type="WormBase" id="SRAE_1000169900">
    <property type="protein sequence ID" value="SRP07156"/>
    <property type="gene ID" value="WBGene00258307"/>
</dbReference>
<reference evidence="4" key="2">
    <citation type="submission" date="2020-12" db="UniProtKB">
        <authorList>
            <consortium name="WormBaseParasite"/>
        </authorList>
    </citation>
    <scope>IDENTIFICATION</scope>
</reference>
<dbReference type="GO" id="GO:0034220">
    <property type="term" value="P:monoatomic ion transmembrane transport"/>
    <property type="evidence" value="ECO:0007669"/>
    <property type="project" value="UniProtKB-KW"/>
</dbReference>
<evidence type="ECO:0000313" key="2">
    <source>
        <dbReference type="EMBL" id="CEF63437.1"/>
    </source>
</evidence>
<name>A0A090L5P4_STRRB</name>
<dbReference type="InterPro" id="IPR011333">
    <property type="entry name" value="SKP1/BTB/POZ_sf"/>
</dbReference>
<dbReference type="RefSeq" id="XP_024502639.1">
    <property type="nucleotide sequence ID" value="XM_024648686.1"/>
</dbReference>
<dbReference type="Proteomes" id="UP000035682">
    <property type="component" value="Unplaced"/>
</dbReference>
<evidence type="ECO:0000259" key="1">
    <source>
        <dbReference type="Pfam" id="PF02214"/>
    </source>
</evidence>
<evidence type="ECO:0000313" key="5">
    <source>
        <dbReference type="WormBase" id="SRAE_1000169900"/>
    </source>
</evidence>
<dbReference type="Gene3D" id="3.30.710.10">
    <property type="entry name" value="Potassium Channel Kv1.1, Chain A"/>
    <property type="match status" value="1"/>
</dbReference>
<keyword evidence="3" id="KW-1185">Reference proteome</keyword>
<dbReference type="CTD" id="36375802"/>
<feature type="domain" description="Potassium channel tetramerisation-type BTB" evidence="1">
    <location>
        <begin position="5"/>
        <end position="71"/>
    </location>
</feature>
<evidence type="ECO:0000313" key="3">
    <source>
        <dbReference type="Proteomes" id="UP000035682"/>
    </source>
</evidence>
<reference evidence="2 3" key="1">
    <citation type="submission" date="2014-09" db="EMBL/GenBank/DDBJ databases">
        <authorList>
            <person name="Martin A.A."/>
        </authorList>
    </citation>
    <scope>NUCLEOTIDE SEQUENCE</scope>
    <source>
        <strain evidence="3">ED321</strain>
        <strain evidence="2">ED321 Heterogonic</strain>
    </source>
</reference>
<dbReference type="OrthoDB" id="2414723at2759"/>
<dbReference type="AlphaFoldDB" id="A0A090L5P4"/>
<dbReference type="WBParaSite" id="SRAE_1000169900.1">
    <property type="protein sequence ID" value="SRAE_1000169900.1"/>
    <property type="gene ID" value="WBGene00258307"/>
</dbReference>
<keyword evidence="2" id="KW-0406">Ion transport</keyword>
<accession>A0A090L5P4</accession>
<keyword evidence="2" id="KW-0813">Transport</keyword>
<protein>
    <submittedName>
        <fullName evidence="2 4">Potassium channel tetramerisation-type BTB domain and BTB/POZ fold domain-containing protein</fullName>
    </submittedName>
</protein>